<sequence>MLDVITTIVGVESAYLLYTSYTGVGMFSEIVRYDTRWIYGEMIRLSSSGKCLFGNQEVLCSETRGVLSGAADLAPWVGAACQIFYSLTLFFTLVSAYWYTAAYRRWGSTQVLREVRWFVLLVMGFSLLSGLIASSLGLAVLFPPLLNPTMKGLINVQVGSGEIILMLVLLGVGYLSFGFYNVSKEALDVLNSEGQVRLEVDDEETPLLASYEKEEV</sequence>
<dbReference type="VEuPathDB" id="FungiDB:TREMEDRAFT_66076"/>
<keyword evidence="1" id="KW-1133">Transmembrane helix</keyword>
<evidence type="ECO:0000313" key="2">
    <source>
        <dbReference type="EMBL" id="RXK34761.1"/>
    </source>
</evidence>
<dbReference type="EMBL" id="SDIL01000196">
    <property type="protein sequence ID" value="RXK34761.1"/>
    <property type="molecule type" value="Genomic_DNA"/>
</dbReference>
<feature type="transmembrane region" description="Helical" evidence="1">
    <location>
        <begin position="73"/>
        <end position="98"/>
    </location>
</feature>
<organism evidence="2 3">
    <name type="scientific">Tremella mesenterica</name>
    <name type="common">Jelly fungus</name>
    <dbReference type="NCBI Taxonomy" id="5217"/>
    <lineage>
        <taxon>Eukaryota</taxon>
        <taxon>Fungi</taxon>
        <taxon>Dikarya</taxon>
        <taxon>Basidiomycota</taxon>
        <taxon>Agaricomycotina</taxon>
        <taxon>Tremellomycetes</taxon>
        <taxon>Tremellales</taxon>
        <taxon>Tremellaceae</taxon>
        <taxon>Tremella</taxon>
    </lineage>
</organism>
<dbReference type="AlphaFoldDB" id="A0A4Q1BF83"/>
<gene>
    <name evidence="2" type="ORF">M231_07982</name>
</gene>
<dbReference type="Proteomes" id="UP000289152">
    <property type="component" value="Unassembled WGS sequence"/>
</dbReference>
<keyword evidence="1" id="KW-0472">Membrane</keyword>
<evidence type="ECO:0000256" key="1">
    <source>
        <dbReference type="SAM" id="Phobius"/>
    </source>
</evidence>
<feature type="transmembrane region" description="Helical" evidence="1">
    <location>
        <begin position="163"/>
        <end position="182"/>
    </location>
</feature>
<name>A0A4Q1BF83_TREME</name>
<protein>
    <submittedName>
        <fullName evidence="2">Uncharacterized protein</fullName>
    </submittedName>
</protein>
<evidence type="ECO:0000313" key="3">
    <source>
        <dbReference type="Proteomes" id="UP000289152"/>
    </source>
</evidence>
<keyword evidence="1" id="KW-0812">Transmembrane</keyword>
<proteinExistence type="predicted"/>
<dbReference type="InParanoid" id="A0A4Q1BF83"/>
<reference evidence="2 3" key="1">
    <citation type="submission" date="2016-06" db="EMBL/GenBank/DDBJ databases">
        <title>Evolution of pathogenesis and genome organization in the Tremellales.</title>
        <authorList>
            <person name="Cuomo C."/>
            <person name="Litvintseva A."/>
            <person name="Heitman J."/>
            <person name="Chen Y."/>
            <person name="Sun S."/>
            <person name="Springer D."/>
            <person name="Dromer F."/>
            <person name="Young S."/>
            <person name="Zeng Q."/>
            <person name="Chapman S."/>
            <person name="Gujja S."/>
            <person name="Saif S."/>
            <person name="Birren B."/>
        </authorList>
    </citation>
    <scope>NUCLEOTIDE SEQUENCE [LARGE SCALE GENOMIC DNA]</scope>
    <source>
        <strain evidence="2 3">ATCC 28783</strain>
    </source>
</reference>
<comment type="caution">
    <text evidence="2">The sequence shown here is derived from an EMBL/GenBank/DDBJ whole genome shotgun (WGS) entry which is preliminary data.</text>
</comment>
<accession>A0A4Q1BF83</accession>
<keyword evidence="3" id="KW-1185">Reference proteome</keyword>
<feature type="transmembrane region" description="Helical" evidence="1">
    <location>
        <begin position="118"/>
        <end position="143"/>
    </location>
</feature>